<accession>A0ACC2FHR5</accession>
<comment type="caution">
    <text evidence="1">The sequence shown here is derived from an EMBL/GenBank/DDBJ whole genome shotgun (WGS) entry which is preliminary data.</text>
</comment>
<sequence>MAPWRELEECSPSVALVVLAGVDGHERNTERSDVNFTQLVSSTPRVGWHPFTLAGGWHGWSWFTHQLLLFLPPSPGSRHDTRPVLHLPPPPFHLPPSVPFASFFRVSARSVSLFSPPLCRSTSSVISSSIPPRQNDTKPLSFPIPPAHLHIDCGAATVAA</sequence>
<evidence type="ECO:0000313" key="2">
    <source>
        <dbReference type="Proteomes" id="UP001157502"/>
    </source>
</evidence>
<organism evidence="1 2">
    <name type="scientific">Dallia pectoralis</name>
    <name type="common">Alaska blackfish</name>
    <dbReference type="NCBI Taxonomy" id="75939"/>
    <lineage>
        <taxon>Eukaryota</taxon>
        <taxon>Metazoa</taxon>
        <taxon>Chordata</taxon>
        <taxon>Craniata</taxon>
        <taxon>Vertebrata</taxon>
        <taxon>Euteleostomi</taxon>
        <taxon>Actinopterygii</taxon>
        <taxon>Neopterygii</taxon>
        <taxon>Teleostei</taxon>
        <taxon>Protacanthopterygii</taxon>
        <taxon>Esociformes</taxon>
        <taxon>Umbridae</taxon>
        <taxon>Dallia</taxon>
    </lineage>
</organism>
<dbReference type="Proteomes" id="UP001157502">
    <property type="component" value="Chromosome 27"/>
</dbReference>
<keyword evidence="2" id="KW-1185">Reference proteome</keyword>
<proteinExistence type="predicted"/>
<name>A0ACC2FHR5_DALPE</name>
<gene>
    <name evidence="1" type="ORF">DPEC_G00291610</name>
</gene>
<protein>
    <submittedName>
        <fullName evidence="1">Uncharacterized protein</fullName>
    </submittedName>
</protein>
<dbReference type="EMBL" id="CM055754">
    <property type="protein sequence ID" value="KAJ7990892.1"/>
    <property type="molecule type" value="Genomic_DNA"/>
</dbReference>
<reference evidence="1" key="1">
    <citation type="submission" date="2021-05" db="EMBL/GenBank/DDBJ databases">
        <authorList>
            <person name="Pan Q."/>
            <person name="Jouanno E."/>
            <person name="Zahm M."/>
            <person name="Klopp C."/>
            <person name="Cabau C."/>
            <person name="Louis A."/>
            <person name="Berthelot C."/>
            <person name="Parey E."/>
            <person name="Roest Crollius H."/>
            <person name="Montfort J."/>
            <person name="Robinson-Rechavi M."/>
            <person name="Bouchez O."/>
            <person name="Lampietro C."/>
            <person name="Lopez Roques C."/>
            <person name="Donnadieu C."/>
            <person name="Postlethwait J."/>
            <person name="Bobe J."/>
            <person name="Dillon D."/>
            <person name="Chandos A."/>
            <person name="von Hippel F."/>
            <person name="Guiguen Y."/>
        </authorList>
    </citation>
    <scope>NUCLEOTIDE SEQUENCE</scope>
    <source>
        <strain evidence="1">YG-Jan2019</strain>
    </source>
</reference>
<evidence type="ECO:0000313" key="1">
    <source>
        <dbReference type="EMBL" id="KAJ7990892.1"/>
    </source>
</evidence>